<dbReference type="InterPro" id="IPR014289">
    <property type="entry name" value="RNA_pol_sigma-24-rel"/>
</dbReference>
<keyword evidence="3 6" id="KW-0731">Sigma factor</keyword>
<name>A0AAQ3LDG7_9BACT</name>
<keyword evidence="4 6" id="KW-0238">DNA-binding</keyword>
<dbReference type="InterPro" id="IPR007627">
    <property type="entry name" value="RNA_pol_sigma70_r2"/>
</dbReference>
<keyword evidence="10" id="KW-1185">Reference proteome</keyword>
<evidence type="ECO:0000256" key="3">
    <source>
        <dbReference type="ARBA" id="ARBA00023082"/>
    </source>
</evidence>
<comment type="similarity">
    <text evidence="1 6">Belongs to the sigma-70 factor family. ECF subfamily.</text>
</comment>
<dbReference type="Pfam" id="PF08281">
    <property type="entry name" value="Sigma70_r4_2"/>
    <property type="match status" value="1"/>
</dbReference>
<proteinExistence type="inferred from homology"/>
<feature type="domain" description="RNA polymerase sigma factor 70 region 4 type 2" evidence="8">
    <location>
        <begin position="136"/>
        <end position="185"/>
    </location>
</feature>
<dbReference type="Proteomes" id="UP001304300">
    <property type="component" value="Chromosome"/>
</dbReference>
<dbReference type="InterPro" id="IPR013325">
    <property type="entry name" value="RNA_pol_sigma_r2"/>
</dbReference>
<dbReference type="GO" id="GO:0006352">
    <property type="term" value="P:DNA-templated transcription initiation"/>
    <property type="evidence" value="ECO:0007669"/>
    <property type="project" value="InterPro"/>
</dbReference>
<sequence>MPDSPDAPTIDPSTWIDEYGDALYRFALFRVNNAALAEDLVQDTFLAGMKAKERFSGRASVKTWLTGILKNKIIDHYRKKDRMRSMTEMANFYEKEEAELFSEDGHWDYNNPGIPKEWSPVQVEKLDRSEFMQHFHKCAKKLPERVRQVYIMREIDGTPSPEICEKFDITPQNLWTILHRARMALRGCLEENFLTD</sequence>
<dbReference type="InterPro" id="IPR013249">
    <property type="entry name" value="RNA_pol_sigma70_r4_t2"/>
</dbReference>
<dbReference type="KEGG" id="puo:RZN69_02085"/>
<evidence type="ECO:0000313" key="9">
    <source>
        <dbReference type="EMBL" id="WOO41860.1"/>
    </source>
</evidence>
<dbReference type="PROSITE" id="PS01063">
    <property type="entry name" value="SIGMA70_ECF"/>
    <property type="match status" value="1"/>
</dbReference>
<evidence type="ECO:0000256" key="1">
    <source>
        <dbReference type="ARBA" id="ARBA00010641"/>
    </source>
</evidence>
<accession>A0AAQ3LDG7</accession>
<feature type="domain" description="RNA polymerase sigma-70 region 2" evidence="7">
    <location>
        <begin position="16"/>
        <end position="82"/>
    </location>
</feature>
<dbReference type="InterPro" id="IPR036388">
    <property type="entry name" value="WH-like_DNA-bd_sf"/>
</dbReference>
<dbReference type="Gene3D" id="1.10.1740.10">
    <property type="match status" value="1"/>
</dbReference>
<evidence type="ECO:0000313" key="10">
    <source>
        <dbReference type="Proteomes" id="UP001304300"/>
    </source>
</evidence>
<dbReference type="GO" id="GO:0016987">
    <property type="term" value="F:sigma factor activity"/>
    <property type="evidence" value="ECO:0007669"/>
    <property type="project" value="UniProtKB-KW"/>
</dbReference>
<dbReference type="SUPFAM" id="SSF88659">
    <property type="entry name" value="Sigma3 and sigma4 domains of RNA polymerase sigma factors"/>
    <property type="match status" value="1"/>
</dbReference>
<keyword evidence="5 6" id="KW-0804">Transcription</keyword>
<dbReference type="AlphaFoldDB" id="A0AAQ3LDG7"/>
<dbReference type="PANTHER" id="PTHR43133:SF8">
    <property type="entry name" value="RNA POLYMERASE SIGMA FACTOR HI_1459-RELATED"/>
    <property type="match status" value="1"/>
</dbReference>
<evidence type="ECO:0000259" key="7">
    <source>
        <dbReference type="Pfam" id="PF04542"/>
    </source>
</evidence>
<gene>
    <name evidence="9" type="ORF">RZN69_02085</name>
</gene>
<dbReference type="NCBIfam" id="TIGR02943">
    <property type="entry name" value="Sig70_famx1"/>
    <property type="match status" value="1"/>
</dbReference>
<protein>
    <recommendedName>
        <fullName evidence="6">RNA polymerase sigma factor</fullName>
    </recommendedName>
</protein>
<reference evidence="9 10" key="1">
    <citation type="submission" date="2023-10" db="EMBL/GenBank/DDBJ databases">
        <title>Rubellicoccus peritrichatus gen. nov., sp. nov., isolated from an algae of coral reef tank.</title>
        <authorList>
            <person name="Luo J."/>
        </authorList>
    </citation>
    <scope>NUCLEOTIDE SEQUENCE [LARGE SCALE GENOMIC DNA]</scope>
    <source>
        <strain evidence="9 10">CR14</strain>
    </source>
</reference>
<evidence type="ECO:0000256" key="4">
    <source>
        <dbReference type="ARBA" id="ARBA00023125"/>
    </source>
</evidence>
<dbReference type="CDD" id="cd06171">
    <property type="entry name" value="Sigma70_r4"/>
    <property type="match status" value="1"/>
</dbReference>
<dbReference type="EMBL" id="CP136920">
    <property type="protein sequence ID" value="WOO41860.1"/>
    <property type="molecule type" value="Genomic_DNA"/>
</dbReference>
<dbReference type="PANTHER" id="PTHR43133">
    <property type="entry name" value="RNA POLYMERASE ECF-TYPE SIGMA FACTO"/>
    <property type="match status" value="1"/>
</dbReference>
<dbReference type="RefSeq" id="WP_317834344.1">
    <property type="nucleotide sequence ID" value="NZ_CP136920.1"/>
</dbReference>
<dbReference type="InterPro" id="IPR000838">
    <property type="entry name" value="RNA_pol_sigma70_ECF_CS"/>
</dbReference>
<evidence type="ECO:0000259" key="8">
    <source>
        <dbReference type="Pfam" id="PF08281"/>
    </source>
</evidence>
<dbReference type="NCBIfam" id="TIGR02937">
    <property type="entry name" value="sigma70-ECF"/>
    <property type="match status" value="1"/>
</dbReference>
<dbReference type="InterPro" id="IPR013324">
    <property type="entry name" value="RNA_pol_sigma_r3/r4-like"/>
</dbReference>
<dbReference type="Gene3D" id="1.10.10.10">
    <property type="entry name" value="Winged helix-like DNA-binding domain superfamily/Winged helix DNA-binding domain"/>
    <property type="match status" value="1"/>
</dbReference>
<evidence type="ECO:0000256" key="2">
    <source>
        <dbReference type="ARBA" id="ARBA00023015"/>
    </source>
</evidence>
<evidence type="ECO:0000256" key="6">
    <source>
        <dbReference type="RuleBase" id="RU000716"/>
    </source>
</evidence>
<evidence type="ECO:0000256" key="5">
    <source>
        <dbReference type="ARBA" id="ARBA00023163"/>
    </source>
</evidence>
<dbReference type="InterPro" id="IPR014284">
    <property type="entry name" value="RNA_pol_sigma-70_dom"/>
</dbReference>
<organism evidence="9 10">
    <name type="scientific">Rubellicoccus peritrichatus</name>
    <dbReference type="NCBI Taxonomy" id="3080537"/>
    <lineage>
        <taxon>Bacteria</taxon>
        <taxon>Pseudomonadati</taxon>
        <taxon>Verrucomicrobiota</taxon>
        <taxon>Opitutia</taxon>
        <taxon>Puniceicoccales</taxon>
        <taxon>Cerasicoccaceae</taxon>
        <taxon>Rubellicoccus</taxon>
    </lineage>
</organism>
<dbReference type="SUPFAM" id="SSF88946">
    <property type="entry name" value="Sigma2 domain of RNA polymerase sigma factors"/>
    <property type="match status" value="1"/>
</dbReference>
<dbReference type="GO" id="GO:0003677">
    <property type="term" value="F:DNA binding"/>
    <property type="evidence" value="ECO:0007669"/>
    <property type="project" value="UniProtKB-KW"/>
</dbReference>
<dbReference type="InterPro" id="IPR039425">
    <property type="entry name" value="RNA_pol_sigma-70-like"/>
</dbReference>
<dbReference type="Pfam" id="PF04542">
    <property type="entry name" value="Sigma70_r2"/>
    <property type="match status" value="1"/>
</dbReference>
<keyword evidence="2 6" id="KW-0805">Transcription regulation</keyword>